<organism evidence="1 2">
    <name type="scientific">Paenibacillus riograndensis</name>
    <dbReference type="NCBI Taxonomy" id="483937"/>
    <lineage>
        <taxon>Bacteria</taxon>
        <taxon>Bacillati</taxon>
        <taxon>Bacillota</taxon>
        <taxon>Bacilli</taxon>
        <taxon>Bacillales</taxon>
        <taxon>Paenibacillaceae</taxon>
        <taxon>Paenibacillus</taxon>
        <taxon>Paenibacillus sonchi group</taxon>
    </lineage>
</organism>
<dbReference type="EMBL" id="LIRB01000146">
    <property type="protein sequence ID" value="KWX71580.1"/>
    <property type="molecule type" value="Genomic_DNA"/>
</dbReference>
<dbReference type="OrthoDB" id="2615154at2"/>
<keyword evidence="2" id="KW-1185">Reference proteome</keyword>
<dbReference type="AlphaFoldDB" id="A0A132TJW0"/>
<dbReference type="PATRIC" id="fig|483937.3.peg.4230"/>
<protein>
    <recommendedName>
        <fullName evidence="3">Poly A polymerase head domain-containing protein</fullName>
    </recommendedName>
</protein>
<gene>
    <name evidence="1" type="ORF">AMQ84_27015</name>
</gene>
<sequence length="200" mass="22697">MQRDNAIEFLGRFTDVEELEMLTVLSGLPSLSAAGPWLAGGAIRRTLIGMELESDFDFFFKNADQLVKFRKDIKSSGAKLINENEHAETYMKRIGSKDRLIQLVKMDFYETPEILLDSFDFSITQLAYDGTDLIFGKYTLWDLPRKKLTLHKLTYGVASMRRLIKYTQQGFTACAGTMKSILEAVVANPDVIQSDVKYVD</sequence>
<comment type="caution">
    <text evidence="1">The sequence shown here is derived from an EMBL/GenBank/DDBJ whole genome shotgun (WGS) entry which is preliminary data.</text>
</comment>
<accession>A0A132TJW0</accession>
<dbReference type="Pfam" id="PF26128">
    <property type="entry name" value="Gad2"/>
    <property type="match status" value="1"/>
</dbReference>
<name>A0A132TJW0_9BACL</name>
<proteinExistence type="predicted"/>
<reference evidence="1 2" key="1">
    <citation type="submission" date="2015-08" db="EMBL/GenBank/DDBJ databases">
        <title>Genomes of Paenibacillus riograndensis.</title>
        <authorList>
            <person name="Sant'Anna F.H."/>
            <person name="Souza R."/>
            <person name="Ambrosini A."/>
            <person name="Bach E."/>
            <person name="Fernandes G."/>
            <person name="Balsanelli E."/>
            <person name="Baura V.A."/>
            <person name="Pedrosa F.O."/>
            <person name="Souza E.M."/>
            <person name="Passaglia L."/>
        </authorList>
    </citation>
    <scope>NUCLEOTIDE SEQUENCE [LARGE SCALE GENOMIC DNA]</scope>
    <source>
        <strain evidence="1 2">CAS34</strain>
    </source>
</reference>
<evidence type="ECO:0000313" key="1">
    <source>
        <dbReference type="EMBL" id="KWX71580.1"/>
    </source>
</evidence>
<evidence type="ECO:0000313" key="2">
    <source>
        <dbReference type="Proteomes" id="UP000070475"/>
    </source>
</evidence>
<dbReference type="Proteomes" id="UP000070475">
    <property type="component" value="Unassembled WGS sequence"/>
</dbReference>
<evidence type="ECO:0008006" key="3">
    <source>
        <dbReference type="Google" id="ProtNLM"/>
    </source>
</evidence>
<dbReference type="RefSeq" id="WP_060862895.1">
    <property type="nucleotide sequence ID" value="NZ_LIRB01000146.1"/>
</dbReference>